<comment type="pathway">
    <text evidence="1">Cofactor biosynthesis; ubiquinone biosynthesis.</text>
</comment>
<accession>A0A1I4RN38</accession>
<feature type="domain" description="SCP2" evidence="3">
    <location>
        <begin position="12"/>
        <end position="101"/>
    </location>
</feature>
<dbReference type="Proteomes" id="UP000601736">
    <property type="component" value="Unassembled WGS sequence"/>
</dbReference>
<evidence type="ECO:0000256" key="2">
    <source>
        <dbReference type="SAM" id="Coils"/>
    </source>
</evidence>
<dbReference type="Proteomes" id="UP000199561">
    <property type="component" value="Unassembled WGS sequence"/>
</dbReference>
<dbReference type="AlphaFoldDB" id="A0A1I4RN38"/>
<dbReference type="UniPathway" id="UPA00232"/>
<comment type="similarity">
    <text evidence="1">Belongs to the UbiJ family.</text>
</comment>
<name>A0A1I4RN38_9PROT</name>
<keyword evidence="1" id="KW-0831">Ubiquinone biosynthesis</keyword>
<dbReference type="PANTHER" id="PTHR38693">
    <property type="entry name" value="UBIQUINONE BIOSYNTHESIS PROTEIN UBIJ"/>
    <property type="match status" value="1"/>
</dbReference>
<evidence type="ECO:0000313" key="6">
    <source>
        <dbReference type="Proteomes" id="UP000199561"/>
    </source>
</evidence>
<dbReference type="RefSeq" id="WP_090669965.1">
    <property type="nucleotide sequence ID" value="NZ_CAJNAP010000004.1"/>
</dbReference>
<sequence length="213" mass="23319">MLPSFIFTALSHVLNGESWARKRLQPHAGKTIQFAIFSSSDLVALIQSDGKITAIPFSNTTATANTSLTIPPSLLLRLIARDASAIQEINISGDRLLADELLTIIRSLHWDIEHDLSPFLGDILAHRLTQTGQTLLRWQSQSLLNVSQAMIEYLSEEKPILSNQASIDHFVAEINTLNEQVASLEERIDTLSSSLASAEKSGVTLQTGSKETS</sequence>
<dbReference type="InterPro" id="IPR038989">
    <property type="entry name" value="UbiJ"/>
</dbReference>
<dbReference type="OrthoDB" id="8525483at2"/>
<reference evidence="5 6" key="1">
    <citation type="submission" date="2016-10" db="EMBL/GenBank/DDBJ databases">
        <authorList>
            <person name="de Groot N.N."/>
        </authorList>
    </citation>
    <scope>NUCLEOTIDE SEQUENCE [LARGE SCALE GENOMIC DNA]</scope>
    <source>
        <strain evidence="5 6">Nm146</strain>
    </source>
</reference>
<dbReference type="HAMAP" id="MF_02215">
    <property type="entry name" value="UbiJ"/>
    <property type="match status" value="1"/>
</dbReference>
<protein>
    <recommendedName>
        <fullName evidence="1">Ubiquinone biosynthesis accessory factor UbiJ</fullName>
    </recommendedName>
</protein>
<dbReference type="GO" id="GO:0006744">
    <property type="term" value="P:ubiquinone biosynthetic process"/>
    <property type="evidence" value="ECO:0007669"/>
    <property type="project" value="UniProtKB-UniRule"/>
</dbReference>
<dbReference type="STRING" id="52442.SAMN05421880_12015"/>
<dbReference type="Pfam" id="PF02036">
    <property type="entry name" value="SCP2"/>
    <property type="match status" value="1"/>
</dbReference>
<gene>
    <name evidence="1" type="primary">ubiJ</name>
    <name evidence="4" type="ORF">NMYAN_120004</name>
    <name evidence="5" type="ORF">SAMN05421880_12015</name>
</gene>
<dbReference type="PANTHER" id="PTHR38693:SF1">
    <property type="entry name" value="UBIQUINONE BIOSYNTHESIS ACCESSORY FACTOR UBIJ"/>
    <property type="match status" value="1"/>
</dbReference>
<keyword evidence="2" id="KW-0175">Coiled coil</keyword>
<dbReference type="InterPro" id="IPR003033">
    <property type="entry name" value="SCP2_sterol-bd_dom"/>
</dbReference>
<keyword evidence="6" id="KW-1185">Reference proteome</keyword>
<dbReference type="InterPro" id="IPR036527">
    <property type="entry name" value="SCP2_sterol-bd_dom_sf"/>
</dbReference>
<evidence type="ECO:0000313" key="4">
    <source>
        <dbReference type="EMBL" id="CAE6492467.1"/>
    </source>
</evidence>
<proteinExistence type="inferred from homology"/>
<comment type="subcellular location">
    <subcellularLocation>
        <location evidence="1">Cytoplasm</location>
    </subcellularLocation>
</comment>
<evidence type="ECO:0000313" key="5">
    <source>
        <dbReference type="EMBL" id="SFM53675.1"/>
    </source>
</evidence>
<evidence type="ECO:0000259" key="3">
    <source>
        <dbReference type="Pfam" id="PF02036"/>
    </source>
</evidence>
<feature type="coiled-coil region" evidence="2">
    <location>
        <begin position="167"/>
        <end position="201"/>
    </location>
</feature>
<keyword evidence="1" id="KW-0963">Cytoplasm</keyword>
<dbReference type="GO" id="GO:0005737">
    <property type="term" value="C:cytoplasm"/>
    <property type="evidence" value="ECO:0007669"/>
    <property type="project" value="UniProtKB-SubCell"/>
</dbReference>
<dbReference type="EMBL" id="CAJNAP010000004">
    <property type="protein sequence ID" value="CAE6492467.1"/>
    <property type="molecule type" value="Genomic_DNA"/>
</dbReference>
<comment type="function">
    <text evidence="1">Required for ubiquinone (coenzyme Q) biosynthesis. Binds hydrophobic ubiquinone biosynthetic intermediates via its SCP2 domain and is essential for the stability of the Ubi complex. May constitute a docking platform where Ubi enzymes assemble and access their SCP2-bound polyprenyl substrates.</text>
</comment>
<organism evidence="5 6">
    <name type="scientific">Nitrosomonas nitrosa</name>
    <dbReference type="NCBI Taxonomy" id="52442"/>
    <lineage>
        <taxon>Bacteria</taxon>
        <taxon>Pseudomonadati</taxon>
        <taxon>Pseudomonadota</taxon>
        <taxon>Betaproteobacteria</taxon>
        <taxon>Nitrosomonadales</taxon>
        <taxon>Nitrosomonadaceae</taxon>
        <taxon>Nitrosomonas</taxon>
    </lineage>
</organism>
<dbReference type="SUPFAM" id="SSF55718">
    <property type="entry name" value="SCP-like"/>
    <property type="match status" value="1"/>
</dbReference>
<keyword evidence="5" id="KW-0830">Ubiquinone</keyword>
<dbReference type="EMBL" id="FOUF01000020">
    <property type="protein sequence ID" value="SFM53675.1"/>
    <property type="molecule type" value="Genomic_DNA"/>
</dbReference>
<reference evidence="4" key="2">
    <citation type="submission" date="2021-02" db="EMBL/GenBank/DDBJ databases">
        <authorList>
            <person name="Han P."/>
        </authorList>
    </citation>
    <scope>NUCLEOTIDE SEQUENCE</scope>
    <source>
        <strain evidence="4">Nitrosomonas nitrosa 18-3D</strain>
    </source>
</reference>
<evidence type="ECO:0000256" key="1">
    <source>
        <dbReference type="HAMAP-Rule" id="MF_02215"/>
    </source>
</evidence>